<gene>
    <name evidence="2" type="ORF">METSCH_B03720</name>
</gene>
<reference evidence="3" key="1">
    <citation type="submission" date="2019-03" db="EMBL/GenBank/DDBJ databases">
        <title>Snf2 controls pulcherriminic acid biosynthesis and connects pigmentation and antifungal activity of the yeast Metschnikowia pulcherrima.</title>
        <authorList>
            <person name="Gore-Lloyd D."/>
            <person name="Sumann I."/>
            <person name="Brachmann A.O."/>
            <person name="Schneeberger K."/>
            <person name="Ortiz-Merino R.A."/>
            <person name="Moreno-Beltran M."/>
            <person name="Schlaefli M."/>
            <person name="Kirner P."/>
            <person name="Santos Kron A."/>
            <person name="Wolfe K.H."/>
            <person name="Piel J."/>
            <person name="Ahrens C.H."/>
            <person name="Henk D."/>
            <person name="Freimoser F.M."/>
        </authorList>
    </citation>
    <scope>NUCLEOTIDE SEQUENCE [LARGE SCALE GENOMIC DNA]</scope>
    <source>
        <strain evidence="3">APC 1.2</strain>
    </source>
</reference>
<proteinExistence type="predicted"/>
<sequence>MGNKVSKPARKLTGTISHASDIAKSTTLRIQLPSKELKDRFENSASEPANEKVANSSESEVKKNDLLSRSGDLALPKENVPEGKDGMDPQADQNYINFINNLGRQIHSHSEGSNTEQVNVRALKQLLNRESLYKKGQDEVKAQLESSSGARTMIHPRTLTGILYALNDPRVSRESVMKDYQVDADFMKNLDRFKVAENVVIIEEQAKEDEIGPKVGQPVARAATDPSLMNENGSVSESVNQERLKELRSRLE</sequence>
<evidence type="ECO:0000313" key="2">
    <source>
        <dbReference type="EMBL" id="QBM87173.1"/>
    </source>
</evidence>
<feature type="compositionally biased region" description="Basic and acidic residues" evidence="1">
    <location>
        <begin position="240"/>
        <end position="252"/>
    </location>
</feature>
<accession>A0A4V1ADW9</accession>
<evidence type="ECO:0000256" key="1">
    <source>
        <dbReference type="SAM" id="MobiDB-lite"/>
    </source>
</evidence>
<feature type="region of interest" description="Disordered" evidence="1">
    <location>
        <begin position="211"/>
        <end position="252"/>
    </location>
</feature>
<feature type="compositionally biased region" description="Polar residues" evidence="1">
    <location>
        <begin position="14"/>
        <end position="29"/>
    </location>
</feature>
<feature type="compositionally biased region" description="Polar residues" evidence="1">
    <location>
        <begin position="43"/>
        <end position="58"/>
    </location>
</feature>
<name>A0A4V1ADW9_9ASCO</name>
<evidence type="ECO:0000313" key="3">
    <source>
        <dbReference type="Proteomes" id="UP000292447"/>
    </source>
</evidence>
<dbReference type="Proteomes" id="UP000292447">
    <property type="component" value="Chromosome II"/>
</dbReference>
<protein>
    <submittedName>
        <fullName evidence="2">Uncharacterized protein</fullName>
    </submittedName>
</protein>
<feature type="compositionally biased region" description="Polar residues" evidence="1">
    <location>
        <begin position="227"/>
        <end position="239"/>
    </location>
</feature>
<organism evidence="2 3">
    <name type="scientific">Metschnikowia aff. pulcherrima</name>
    <dbReference type="NCBI Taxonomy" id="2163413"/>
    <lineage>
        <taxon>Eukaryota</taxon>
        <taxon>Fungi</taxon>
        <taxon>Dikarya</taxon>
        <taxon>Ascomycota</taxon>
        <taxon>Saccharomycotina</taxon>
        <taxon>Pichiomycetes</taxon>
        <taxon>Metschnikowiaceae</taxon>
        <taxon>Metschnikowia</taxon>
    </lineage>
</organism>
<dbReference type="AlphaFoldDB" id="A0A4V1ADW9"/>
<dbReference type="EMBL" id="CP034457">
    <property type="protein sequence ID" value="QBM87173.1"/>
    <property type="molecule type" value="Genomic_DNA"/>
</dbReference>
<keyword evidence="3" id="KW-1185">Reference proteome</keyword>
<feature type="region of interest" description="Disordered" evidence="1">
    <location>
        <begin position="1"/>
        <end position="89"/>
    </location>
</feature>